<sequence>MKLLDRILLFVAPVGLLCLIFAAATTGQAPGTMQDAGHSPVRHVYPLPRNLKALPRDLTGQQVRNIMEDWTRALNVRCDSCHADATETTLADDDSGLNYADDSKPLKEATRAMYRMTEVINSNYIASIDNSGVPVTCGTCHRGHIGPEPYDGPPAVGSRPSAEPAASALAGVSLFQ</sequence>
<dbReference type="InterPro" id="IPR003158">
    <property type="entry name" value="Photosyn_RC_cyt_c-su"/>
</dbReference>
<dbReference type="GO" id="GO:0030077">
    <property type="term" value="C:plasma membrane light-harvesting complex"/>
    <property type="evidence" value="ECO:0007669"/>
    <property type="project" value="InterPro"/>
</dbReference>
<dbReference type="GO" id="GO:0009055">
    <property type="term" value="F:electron transfer activity"/>
    <property type="evidence" value="ECO:0007669"/>
    <property type="project" value="InterPro"/>
</dbReference>
<organism evidence="10">
    <name type="scientific">Telmatobacter sp. DSM 110680</name>
    <dbReference type="NCBI Taxonomy" id="3036704"/>
    <lineage>
        <taxon>Bacteria</taxon>
        <taxon>Pseudomonadati</taxon>
        <taxon>Acidobacteriota</taxon>
        <taxon>Terriglobia</taxon>
        <taxon>Terriglobales</taxon>
        <taxon>Acidobacteriaceae</taxon>
        <taxon>Telmatobacter</taxon>
    </lineage>
</organism>
<dbReference type="NCBIfam" id="NF033196">
    <property type="entry name" value="c_type_nonphoto"/>
    <property type="match status" value="1"/>
</dbReference>
<keyword evidence="8" id="KW-0408">Iron</keyword>
<feature type="chain" id="PRO_5043638613" description="Photosynthetic reaction center cytochrome c subunit" evidence="9">
    <location>
        <begin position="24"/>
        <end position="176"/>
    </location>
</feature>
<accession>A0AAU7DG41</accession>
<comment type="function">
    <text evidence="1">The reaction center of purple bacteria contains a tightly bound cytochrome molecule which re-reduces the photo oxidized primary electron donor.</text>
</comment>
<gene>
    <name evidence="10" type="ORF">P8935_17445</name>
</gene>
<dbReference type="InterPro" id="IPR036280">
    <property type="entry name" value="Multihaem_cyt_sf"/>
</dbReference>
<reference evidence="10" key="1">
    <citation type="submission" date="2023-03" db="EMBL/GenBank/DDBJ databases">
        <title>Edaphobacter sp.</title>
        <authorList>
            <person name="Huber K.J."/>
            <person name="Papendorf J."/>
            <person name="Pilke C."/>
            <person name="Bunk B."/>
            <person name="Sproeer C."/>
            <person name="Pester M."/>
        </authorList>
    </citation>
    <scope>NUCLEOTIDE SEQUENCE</scope>
    <source>
        <strain evidence="10">DSM 110680</strain>
    </source>
</reference>
<evidence type="ECO:0000256" key="5">
    <source>
        <dbReference type="ARBA" id="ARBA00022617"/>
    </source>
</evidence>
<dbReference type="RefSeq" id="WP_348261575.1">
    <property type="nucleotide sequence ID" value="NZ_CP121196.1"/>
</dbReference>
<evidence type="ECO:0000256" key="7">
    <source>
        <dbReference type="ARBA" id="ARBA00022982"/>
    </source>
</evidence>
<dbReference type="Gene3D" id="1.10.468.10">
    <property type="entry name" value="Photosynthetic Reaction Center, subunit C, domain 2"/>
    <property type="match status" value="1"/>
</dbReference>
<dbReference type="GO" id="GO:0020037">
    <property type="term" value="F:heme binding"/>
    <property type="evidence" value="ECO:0007669"/>
    <property type="project" value="InterPro"/>
</dbReference>
<evidence type="ECO:0000256" key="8">
    <source>
        <dbReference type="ARBA" id="ARBA00023004"/>
    </source>
</evidence>
<dbReference type="GO" id="GO:0019684">
    <property type="term" value="P:photosynthesis, light reaction"/>
    <property type="evidence" value="ECO:0007669"/>
    <property type="project" value="InterPro"/>
</dbReference>
<dbReference type="InterPro" id="IPR023119">
    <property type="entry name" value="Multihaem_cyt_PRC_cyt_su-like"/>
</dbReference>
<evidence type="ECO:0000256" key="4">
    <source>
        <dbReference type="ARBA" id="ARBA00022531"/>
    </source>
</evidence>
<keyword evidence="9" id="KW-0732">Signal</keyword>
<dbReference type="GO" id="GO:0005506">
    <property type="term" value="F:iron ion binding"/>
    <property type="evidence" value="ECO:0007669"/>
    <property type="project" value="InterPro"/>
</dbReference>
<evidence type="ECO:0000256" key="1">
    <source>
        <dbReference type="ARBA" id="ARBA00003196"/>
    </source>
</evidence>
<keyword evidence="3" id="KW-0813">Transport</keyword>
<name>A0AAU7DG41_9BACT</name>
<dbReference type="SUPFAM" id="SSF48695">
    <property type="entry name" value="Multiheme cytochromes"/>
    <property type="match status" value="1"/>
</dbReference>
<dbReference type="EMBL" id="CP121196">
    <property type="protein sequence ID" value="XBH16346.1"/>
    <property type="molecule type" value="Genomic_DNA"/>
</dbReference>
<keyword evidence="5" id="KW-0349">Heme</keyword>
<keyword evidence="6" id="KW-0479">Metal-binding</keyword>
<dbReference type="AlphaFoldDB" id="A0AAU7DG41"/>
<evidence type="ECO:0000256" key="2">
    <source>
        <dbReference type="ARBA" id="ARBA00015978"/>
    </source>
</evidence>
<dbReference type="Pfam" id="PF02276">
    <property type="entry name" value="CytoC_RC"/>
    <property type="match status" value="1"/>
</dbReference>
<feature type="signal peptide" evidence="9">
    <location>
        <begin position="1"/>
        <end position="23"/>
    </location>
</feature>
<keyword evidence="7" id="KW-0249">Electron transport</keyword>
<evidence type="ECO:0000256" key="3">
    <source>
        <dbReference type="ARBA" id="ARBA00022448"/>
    </source>
</evidence>
<protein>
    <recommendedName>
        <fullName evidence="2">Photosynthetic reaction center cytochrome c subunit</fullName>
    </recommendedName>
</protein>
<evidence type="ECO:0000256" key="9">
    <source>
        <dbReference type="SAM" id="SignalP"/>
    </source>
</evidence>
<evidence type="ECO:0000256" key="6">
    <source>
        <dbReference type="ARBA" id="ARBA00022723"/>
    </source>
</evidence>
<evidence type="ECO:0000313" key="10">
    <source>
        <dbReference type="EMBL" id="XBH16346.1"/>
    </source>
</evidence>
<proteinExistence type="predicted"/>
<keyword evidence="4" id="KW-0602">Photosynthesis</keyword>